<feature type="coiled-coil region" evidence="1">
    <location>
        <begin position="18"/>
        <end position="57"/>
    </location>
</feature>
<dbReference type="Proteomes" id="UP000009168">
    <property type="component" value="Unassembled WGS sequence"/>
</dbReference>
<reference evidence="4" key="1">
    <citation type="journal article" date="2006" name="PLoS Biol.">
        <title>Macronuclear genome sequence of the ciliate Tetrahymena thermophila, a model eukaryote.</title>
        <authorList>
            <person name="Eisen J.A."/>
            <person name="Coyne R.S."/>
            <person name="Wu M."/>
            <person name="Wu D."/>
            <person name="Thiagarajan M."/>
            <person name="Wortman J.R."/>
            <person name="Badger J.H."/>
            <person name="Ren Q."/>
            <person name="Amedeo P."/>
            <person name="Jones K.M."/>
            <person name="Tallon L.J."/>
            <person name="Delcher A.L."/>
            <person name="Salzberg S.L."/>
            <person name="Silva J.C."/>
            <person name="Haas B.J."/>
            <person name="Majoros W.H."/>
            <person name="Farzad M."/>
            <person name="Carlton J.M."/>
            <person name="Smith R.K. Jr."/>
            <person name="Garg J."/>
            <person name="Pearlman R.E."/>
            <person name="Karrer K.M."/>
            <person name="Sun L."/>
            <person name="Manning G."/>
            <person name="Elde N.C."/>
            <person name="Turkewitz A.P."/>
            <person name="Asai D.J."/>
            <person name="Wilkes D.E."/>
            <person name="Wang Y."/>
            <person name="Cai H."/>
            <person name="Collins K."/>
            <person name="Stewart B.A."/>
            <person name="Lee S.R."/>
            <person name="Wilamowska K."/>
            <person name="Weinberg Z."/>
            <person name="Ruzzo W.L."/>
            <person name="Wloga D."/>
            <person name="Gaertig J."/>
            <person name="Frankel J."/>
            <person name="Tsao C.-C."/>
            <person name="Gorovsky M.A."/>
            <person name="Keeling P.J."/>
            <person name="Waller R.F."/>
            <person name="Patron N.J."/>
            <person name="Cherry J.M."/>
            <person name="Stover N.A."/>
            <person name="Krieger C.J."/>
            <person name="del Toro C."/>
            <person name="Ryder H.F."/>
            <person name="Williamson S.C."/>
            <person name="Barbeau R.A."/>
            <person name="Hamilton E.P."/>
            <person name="Orias E."/>
        </authorList>
    </citation>
    <scope>NUCLEOTIDE SEQUENCE [LARGE SCALE GENOMIC DNA]</scope>
    <source>
        <strain evidence="4">SB210</strain>
    </source>
</reference>
<gene>
    <name evidence="3" type="ORF">TTHERM_00196040</name>
</gene>
<evidence type="ECO:0000313" key="4">
    <source>
        <dbReference type="Proteomes" id="UP000009168"/>
    </source>
</evidence>
<evidence type="ECO:0000256" key="2">
    <source>
        <dbReference type="SAM" id="MobiDB-lite"/>
    </source>
</evidence>
<proteinExistence type="predicted"/>
<sequence length="416" mass="50008">MKKQIQEEEDWKQMMTQQQEYNRQIMEEEKILEKAKKDLLIQQYQQFQQENQKKIQDNVSKRIQEQTEMDQKIQQFRQDEQSRQNFQKELRSFLSNNYKDQIANKKQADEQFKKDKIQEEQLNIQRAQQSLQQEQQLKFQQRQQAKQEMLNFYNNKKKLQTEQIADRNQQREEYRQMIQQQAQIQQIKEDNYRKYYQQFDQFQSNVAKNFIPFDHNKEKRIQDMIDKGIQQDQQRQLREEENRKQNQISRRVDLKTGLQEQLAQKEKNGYQKKGYLYNQEDILSKSLEQRSPAQYQSLQPSQQQLGYQNQTENKVVKTENFSQRNQSPINAQSPIIPPQKQQINRYETPSYLQQSKSATSLVHNPLLNPIPNNIQNPYLLKQLGGVTSLQKLTAGRVNYANLASSNIMTPKANQIF</sequence>
<evidence type="ECO:0000313" key="3">
    <source>
        <dbReference type="EMBL" id="EAR97013.4"/>
    </source>
</evidence>
<accession>Q23K30</accession>
<dbReference type="HOGENOM" id="CLU_641737_0_0_1"/>
<dbReference type="EMBL" id="GG662673">
    <property type="protein sequence ID" value="EAR97013.4"/>
    <property type="molecule type" value="Genomic_DNA"/>
</dbReference>
<dbReference type="InParanoid" id="Q23K30"/>
<dbReference type="AlphaFoldDB" id="Q23K30"/>
<feature type="region of interest" description="Disordered" evidence="2">
    <location>
        <begin position="229"/>
        <end position="252"/>
    </location>
</feature>
<feature type="compositionally biased region" description="Basic and acidic residues" evidence="2">
    <location>
        <begin position="235"/>
        <end position="252"/>
    </location>
</feature>
<dbReference type="GeneID" id="7825802"/>
<dbReference type="KEGG" id="tet:TTHERM_00196040"/>
<feature type="coiled-coil region" evidence="1">
    <location>
        <begin position="114"/>
        <end position="162"/>
    </location>
</feature>
<name>Q23K30_TETTS</name>
<organism evidence="3 4">
    <name type="scientific">Tetrahymena thermophila (strain SB210)</name>
    <dbReference type="NCBI Taxonomy" id="312017"/>
    <lineage>
        <taxon>Eukaryota</taxon>
        <taxon>Sar</taxon>
        <taxon>Alveolata</taxon>
        <taxon>Ciliophora</taxon>
        <taxon>Intramacronucleata</taxon>
        <taxon>Oligohymenophorea</taxon>
        <taxon>Hymenostomatida</taxon>
        <taxon>Tetrahymenina</taxon>
        <taxon>Tetrahymenidae</taxon>
        <taxon>Tetrahymena</taxon>
    </lineage>
</organism>
<keyword evidence="4" id="KW-1185">Reference proteome</keyword>
<dbReference type="RefSeq" id="XP_001017258.4">
    <property type="nucleotide sequence ID" value="XM_001017258.4"/>
</dbReference>
<evidence type="ECO:0000256" key="1">
    <source>
        <dbReference type="SAM" id="Coils"/>
    </source>
</evidence>
<protein>
    <submittedName>
        <fullName evidence="3">Uncharacterized protein</fullName>
    </submittedName>
</protein>
<keyword evidence="1" id="KW-0175">Coiled coil</keyword>